<dbReference type="Proteomes" id="UP000007319">
    <property type="component" value="Plasmid AZOBR_p3"/>
</dbReference>
<evidence type="ECO:0000256" key="7">
    <source>
        <dbReference type="ARBA" id="ARBA00022729"/>
    </source>
</evidence>
<gene>
    <name evidence="18" type="ORF">AZOBR_p310289</name>
</gene>
<feature type="domain" description="Secretin/TonB short N-terminal" evidence="17">
    <location>
        <begin position="103"/>
        <end position="154"/>
    </location>
</feature>
<evidence type="ECO:0000256" key="3">
    <source>
        <dbReference type="ARBA" id="ARBA00022448"/>
    </source>
</evidence>
<dbReference type="Gene3D" id="2.40.170.20">
    <property type="entry name" value="TonB-dependent receptor, beta-barrel domain"/>
    <property type="match status" value="1"/>
</dbReference>
<name>A0A9P1NR23_9PROT</name>
<sequence length="851" mass="92054">MINGGGRRLRGQTARGKTARGQTARGKTARGQTARGKTARGGWTPALLGMLLASTALHGALAAPATIGETAIQVAQQGRTVSFAIAAGPLPGVLAAYGQATGFQVLYPSDIAQGVSSPGVTGTLAPQDALIRLLAGTGLIARFVDPDTVTLEKLPAQAGGAAVLEPVTVQGGLSRDPGRSEGTGSYTTGSTDSATKLNLTPRETPQSVSVMTRQRMDDQGLNEIRDVLDQTVGVSRMQRGPLGSDGDDVFARGFPVTNYQVNGIPRSTVYGFDDSISDTAVFDRIEVVRGATGLLNGVGEPSASVNLVRKRPTPILQAYAEGQIGSWNRYRGEADLSGPLTENGRLRGRVVGAYQDNDSFIDRLHARKKVLYGVLEADVTDDTTWTVGVEYQKHRSDDASNSGFPLFYSDGTKTNLPRSYNSGARWAYHMHDNLTVFSELKHRFGDGWTATLNVERNNREYDSLLGFGTRGDLNRDGTGMGIWPGRWNSDLEQTSVSADLNGGFDLFGRRHDLMAGISGYYAKREGLDYPLWTIPGYDPSIPNYFTWNGSIAQPTLNPTGRSQTDERQVAAYAATRLRPTDALSVILGSRISRWEQIEKSSPNAGAGSYSKRSENGVFTPFAGVVLDLTDIWSVYASYTSIFKPQNYKDVSGQSLDPLDGNAYEAGVKAEFFGGALNASAAVFLIQQDNLGEADPGRFAPDGTQAYRAVKGAESKGFELEVAGEVMTGWQVGGGYSHTSIKNADGQRMMTYVPRDTFKLFTTYRLPGAWDRVMVGGNVKWEGDVYTGTGARRYDRDGYAVVDLMTRYQITDKVSATLNLNNLFDKKYLSSVQNYGYYGEPRNVLLSLRATW</sequence>
<keyword evidence="6 14" id="KW-0812">Transmembrane</keyword>
<dbReference type="InterPro" id="IPR000531">
    <property type="entry name" value="Beta-barrel_TonB"/>
</dbReference>
<evidence type="ECO:0000256" key="15">
    <source>
        <dbReference type="RuleBase" id="RU003357"/>
    </source>
</evidence>
<organism evidence="18 19">
    <name type="scientific">Azospirillum baldaniorum</name>
    <dbReference type="NCBI Taxonomy" id="1064539"/>
    <lineage>
        <taxon>Bacteria</taxon>
        <taxon>Pseudomonadati</taxon>
        <taxon>Pseudomonadota</taxon>
        <taxon>Alphaproteobacteria</taxon>
        <taxon>Rhodospirillales</taxon>
        <taxon>Azospirillaceae</taxon>
        <taxon>Azospirillum</taxon>
    </lineage>
</organism>
<comment type="subcellular location">
    <subcellularLocation>
        <location evidence="1 14">Cell outer membrane</location>
        <topology evidence="1 14">Multi-pass membrane protein</topology>
    </subcellularLocation>
</comment>
<evidence type="ECO:0000256" key="6">
    <source>
        <dbReference type="ARBA" id="ARBA00022692"/>
    </source>
</evidence>
<dbReference type="Pfam" id="PF00593">
    <property type="entry name" value="TonB_dep_Rec_b-barrel"/>
    <property type="match status" value="1"/>
</dbReference>
<proteinExistence type="inferred from homology"/>
<keyword evidence="4 14" id="KW-1134">Transmembrane beta strand</keyword>
<dbReference type="Gene3D" id="2.170.130.10">
    <property type="entry name" value="TonB-dependent receptor, plug domain"/>
    <property type="match status" value="1"/>
</dbReference>
<dbReference type="InterPro" id="IPR010105">
    <property type="entry name" value="TonB_sidphr_rcpt"/>
</dbReference>
<keyword evidence="8" id="KW-0408">Iron</keyword>
<dbReference type="SUPFAM" id="SSF56935">
    <property type="entry name" value="Porins"/>
    <property type="match status" value="1"/>
</dbReference>
<geneLocation type="plasmid" evidence="18 19">
    <name>AZOBR_p3</name>
</geneLocation>
<keyword evidence="18" id="KW-0614">Plasmid</keyword>
<keyword evidence="12 18" id="KW-0675">Receptor</keyword>
<feature type="compositionally biased region" description="Low complexity" evidence="16">
    <location>
        <begin position="180"/>
        <end position="193"/>
    </location>
</feature>
<evidence type="ECO:0000256" key="16">
    <source>
        <dbReference type="SAM" id="MobiDB-lite"/>
    </source>
</evidence>
<evidence type="ECO:0000313" key="19">
    <source>
        <dbReference type="Proteomes" id="UP000007319"/>
    </source>
</evidence>
<dbReference type="FunFam" id="2.170.130.10:FF:000010">
    <property type="entry name" value="Ferripyoverdine receptor"/>
    <property type="match status" value="1"/>
</dbReference>
<evidence type="ECO:0000256" key="9">
    <source>
        <dbReference type="ARBA" id="ARBA00023065"/>
    </source>
</evidence>
<keyword evidence="9" id="KW-0406">Ion transport</keyword>
<dbReference type="RefSeq" id="WP_014199067.1">
    <property type="nucleotide sequence ID" value="NC_016595.1"/>
</dbReference>
<protein>
    <submittedName>
        <fullName evidence="18">TonB-dependent siderophore receptor</fullName>
    </submittedName>
</protein>
<evidence type="ECO:0000256" key="14">
    <source>
        <dbReference type="PROSITE-ProRule" id="PRU01360"/>
    </source>
</evidence>
<accession>A0A9P1NR23</accession>
<evidence type="ECO:0000256" key="8">
    <source>
        <dbReference type="ARBA" id="ARBA00023004"/>
    </source>
</evidence>
<dbReference type="GO" id="GO:0038023">
    <property type="term" value="F:signaling receptor activity"/>
    <property type="evidence" value="ECO:0007669"/>
    <property type="project" value="InterPro"/>
</dbReference>
<dbReference type="PANTHER" id="PTHR32552:SF74">
    <property type="entry name" value="HYDROXAMATE SIDEROPHORE RECEPTOR FHUE"/>
    <property type="match status" value="1"/>
</dbReference>
<feature type="region of interest" description="Disordered" evidence="16">
    <location>
        <begin position="1"/>
        <end position="41"/>
    </location>
</feature>
<dbReference type="Pfam" id="PF07715">
    <property type="entry name" value="Plug"/>
    <property type="match status" value="1"/>
</dbReference>
<dbReference type="InterPro" id="IPR011662">
    <property type="entry name" value="Secretin/TonB_short_N"/>
</dbReference>
<dbReference type="InterPro" id="IPR037066">
    <property type="entry name" value="Plug_dom_sf"/>
</dbReference>
<reference evidence="18 19" key="1">
    <citation type="journal article" date="2011" name="PLoS Genet.">
        <title>Azospirillum genomes reveal transition of bacteria from aquatic to terrestrial environments.</title>
        <authorList>
            <person name="Wisniewski-Dye F."/>
            <person name="Borziak K."/>
            <person name="Khalsa-Moyers G."/>
            <person name="Alexandre G."/>
            <person name="Sukharnikov L.O."/>
            <person name="Wuichet K."/>
            <person name="Hurst G.B."/>
            <person name="McDonald W.H."/>
            <person name="Robertson J.S."/>
            <person name="Barbe V."/>
            <person name="Calteau A."/>
            <person name="Rouy Z."/>
            <person name="Mangenot S."/>
            <person name="Prigent-Combaret C."/>
            <person name="Normand P."/>
            <person name="Boyer M."/>
            <person name="Siguier P."/>
            <person name="Dessaux Y."/>
            <person name="Elmerich C."/>
            <person name="Condemine G."/>
            <person name="Krishnen G."/>
            <person name="Kennedy I."/>
            <person name="Paterson A.H."/>
            <person name="Gonzalez V."/>
            <person name="Mavingui P."/>
            <person name="Zhulin I.B."/>
        </authorList>
    </citation>
    <scope>NUCLEOTIDE SEQUENCE [LARGE SCALE GENOMIC DNA]</scope>
    <source>
        <strain evidence="18 19">Sp245</strain>
    </source>
</reference>
<dbReference type="InterPro" id="IPR039426">
    <property type="entry name" value="TonB-dep_rcpt-like"/>
</dbReference>
<evidence type="ECO:0000256" key="5">
    <source>
        <dbReference type="ARBA" id="ARBA00022496"/>
    </source>
</evidence>
<keyword evidence="10 15" id="KW-0798">TonB box</keyword>
<evidence type="ECO:0000259" key="17">
    <source>
        <dbReference type="SMART" id="SM00965"/>
    </source>
</evidence>
<dbReference type="InterPro" id="IPR012910">
    <property type="entry name" value="Plug_dom"/>
</dbReference>
<feature type="region of interest" description="Disordered" evidence="16">
    <location>
        <begin position="168"/>
        <end position="198"/>
    </location>
</feature>
<evidence type="ECO:0000313" key="18">
    <source>
        <dbReference type="EMBL" id="CCD02547.1"/>
    </source>
</evidence>
<keyword evidence="19" id="KW-1185">Reference proteome</keyword>
<dbReference type="CDD" id="cd01347">
    <property type="entry name" value="ligand_gated_channel"/>
    <property type="match status" value="1"/>
</dbReference>
<dbReference type="GO" id="GO:0015891">
    <property type="term" value="P:siderophore transport"/>
    <property type="evidence" value="ECO:0007669"/>
    <property type="project" value="InterPro"/>
</dbReference>
<keyword evidence="5" id="KW-0410">Iron transport</keyword>
<dbReference type="NCBIfam" id="TIGR01783">
    <property type="entry name" value="TonB-siderophor"/>
    <property type="match status" value="1"/>
</dbReference>
<dbReference type="AlphaFoldDB" id="A0A9P1NR23"/>
<evidence type="ECO:0000256" key="10">
    <source>
        <dbReference type="ARBA" id="ARBA00023077"/>
    </source>
</evidence>
<evidence type="ECO:0000256" key="1">
    <source>
        <dbReference type="ARBA" id="ARBA00004571"/>
    </source>
</evidence>
<dbReference type="PROSITE" id="PS52016">
    <property type="entry name" value="TONB_DEPENDENT_REC_3"/>
    <property type="match status" value="1"/>
</dbReference>
<dbReference type="Gene3D" id="3.55.50.30">
    <property type="match status" value="1"/>
</dbReference>
<dbReference type="GO" id="GO:0009279">
    <property type="term" value="C:cell outer membrane"/>
    <property type="evidence" value="ECO:0007669"/>
    <property type="project" value="UniProtKB-SubCell"/>
</dbReference>
<dbReference type="EMBL" id="HE577330">
    <property type="protein sequence ID" value="CCD02547.1"/>
    <property type="molecule type" value="Genomic_DNA"/>
</dbReference>
<keyword evidence="7" id="KW-0732">Signal</keyword>
<dbReference type="PANTHER" id="PTHR32552">
    <property type="entry name" value="FERRICHROME IRON RECEPTOR-RELATED"/>
    <property type="match status" value="1"/>
</dbReference>
<evidence type="ECO:0000256" key="4">
    <source>
        <dbReference type="ARBA" id="ARBA00022452"/>
    </source>
</evidence>
<dbReference type="GO" id="GO:0015344">
    <property type="term" value="F:siderophore uptake transmembrane transporter activity"/>
    <property type="evidence" value="ECO:0007669"/>
    <property type="project" value="TreeGrafter"/>
</dbReference>
<comment type="similarity">
    <text evidence="2 14 15">Belongs to the TonB-dependent receptor family.</text>
</comment>
<dbReference type="KEGG" id="abs:AZOBR_p310289"/>
<evidence type="ECO:0000256" key="11">
    <source>
        <dbReference type="ARBA" id="ARBA00023136"/>
    </source>
</evidence>
<dbReference type="InterPro" id="IPR036942">
    <property type="entry name" value="Beta-barrel_TonB_sf"/>
</dbReference>
<keyword evidence="3 14" id="KW-0813">Transport</keyword>
<evidence type="ECO:0000256" key="13">
    <source>
        <dbReference type="ARBA" id="ARBA00023237"/>
    </source>
</evidence>
<dbReference type="Pfam" id="PF07660">
    <property type="entry name" value="STN"/>
    <property type="match status" value="1"/>
</dbReference>
<evidence type="ECO:0000256" key="12">
    <source>
        <dbReference type="ARBA" id="ARBA00023170"/>
    </source>
</evidence>
<dbReference type="SMART" id="SM00965">
    <property type="entry name" value="STN"/>
    <property type="match status" value="1"/>
</dbReference>
<keyword evidence="11 14" id="KW-0472">Membrane</keyword>
<keyword evidence="13 14" id="KW-0998">Cell outer membrane</keyword>
<evidence type="ECO:0000256" key="2">
    <source>
        <dbReference type="ARBA" id="ARBA00009810"/>
    </source>
</evidence>